<dbReference type="PANTHER" id="PTHR43175">
    <property type="entry name" value="CARBONIC ANHYDRASE"/>
    <property type="match status" value="1"/>
</dbReference>
<sequence>MGAFDDLLANNRAYAETFDHPGLDSAAHSGVLMITCMDTRILTHEILGLTFGDANIIRTPGGRVARSTVAGCIVAVQLLGVRRIMVTQHSRCAMASGDDAAIIQRIRDTSGADASKIRFGACPDQLRTMQTDVDRLRKNPLVADQATIGGFFYDVDTGRLTQWIK</sequence>
<evidence type="ECO:0000256" key="2">
    <source>
        <dbReference type="ARBA" id="ARBA00012925"/>
    </source>
</evidence>
<comment type="catalytic activity">
    <reaction evidence="6">
        <text>hydrogencarbonate + H(+) = CO2 + H2O</text>
        <dbReference type="Rhea" id="RHEA:10748"/>
        <dbReference type="ChEBI" id="CHEBI:15377"/>
        <dbReference type="ChEBI" id="CHEBI:15378"/>
        <dbReference type="ChEBI" id="CHEBI:16526"/>
        <dbReference type="ChEBI" id="CHEBI:17544"/>
        <dbReference type="EC" id="4.2.1.1"/>
    </reaction>
</comment>
<organism evidence="8 9">
    <name type="scientific">Microlunatus phosphovorus (strain ATCC 700054 / DSM 10555 / JCM 9379 / NBRC 101784 / NCIMB 13414 / VKM Ac-1990 / NM-1)</name>
    <dbReference type="NCBI Taxonomy" id="1032480"/>
    <lineage>
        <taxon>Bacteria</taxon>
        <taxon>Bacillati</taxon>
        <taxon>Actinomycetota</taxon>
        <taxon>Actinomycetes</taxon>
        <taxon>Propionibacteriales</taxon>
        <taxon>Propionibacteriaceae</taxon>
        <taxon>Microlunatus</taxon>
    </lineage>
</organism>
<dbReference type="HOGENOM" id="CLU_084253_1_1_11"/>
<dbReference type="SMART" id="SM00947">
    <property type="entry name" value="Pro_CA"/>
    <property type="match status" value="1"/>
</dbReference>
<feature type="binding site" evidence="7">
    <location>
        <position position="38"/>
    </location>
    <ligand>
        <name>Zn(2+)</name>
        <dbReference type="ChEBI" id="CHEBI:29105"/>
    </ligand>
</feature>
<feature type="binding site" evidence="7">
    <location>
        <position position="36"/>
    </location>
    <ligand>
        <name>Zn(2+)</name>
        <dbReference type="ChEBI" id="CHEBI:29105"/>
    </ligand>
</feature>
<dbReference type="KEGG" id="mph:MLP_04210"/>
<name>F5XJA9_MICPN</name>
<reference evidence="8 9" key="1">
    <citation type="submission" date="2011-05" db="EMBL/GenBank/DDBJ databases">
        <title>Whole genome sequence of Microlunatus phosphovorus NM-1.</title>
        <authorList>
            <person name="Hosoyama A."/>
            <person name="Sasaki K."/>
            <person name="Harada T."/>
            <person name="Igarashi R."/>
            <person name="Kawakoshi A."/>
            <person name="Sasagawa M."/>
            <person name="Fukada J."/>
            <person name="Nakamura S."/>
            <person name="Katano Y."/>
            <person name="Hanada S."/>
            <person name="Kamagata Y."/>
            <person name="Nakamura N."/>
            <person name="Yamazaki S."/>
            <person name="Fujita N."/>
        </authorList>
    </citation>
    <scope>NUCLEOTIDE SEQUENCE [LARGE SCALE GENOMIC DNA]</scope>
    <source>
        <strain evidence="9">ATCC 700054 / DSM 10555 / JCM 9379 / NBRC 101784 / NCIMB 13414 / VKM Ac-1990 / NM-1</strain>
    </source>
</reference>
<dbReference type="SUPFAM" id="SSF53056">
    <property type="entry name" value="beta-carbonic anhydrase, cab"/>
    <property type="match status" value="1"/>
</dbReference>
<dbReference type="Gene3D" id="3.40.1050.10">
    <property type="entry name" value="Carbonic anhydrase"/>
    <property type="match status" value="1"/>
</dbReference>
<keyword evidence="9" id="KW-1185">Reference proteome</keyword>
<comment type="cofactor">
    <cofactor evidence="7">
        <name>Zn(2+)</name>
        <dbReference type="ChEBI" id="CHEBI:29105"/>
    </cofactor>
    <text evidence="7">Binds 1 zinc ion per subunit.</text>
</comment>
<dbReference type="EC" id="4.2.1.1" evidence="2"/>
<comment type="function">
    <text evidence="5">Catalyzes the reversible hydration of carbon dioxide to form bicarbonate.</text>
</comment>
<evidence type="ECO:0000256" key="3">
    <source>
        <dbReference type="ARBA" id="ARBA00022723"/>
    </source>
</evidence>
<keyword evidence="3 7" id="KW-0479">Metal-binding</keyword>
<dbReference type="PANTHER" id="PTHR43175:SF3">
    <property type="entry name" value="CARBON DISULFIDE HYDROLASE"/>
    <property type="match status" value="1"/>
</dbReference>
<dbReference type="Proteomes" id="UP000007947">
    <property type="component" value="Chromosome"/>
</dbReference>
<dbReference type="AlphaFoldDB" id="F5XJA9"/>
<dbReference type="InterPro" id="IPR036874">
    <property type="entry name" value="Carbonic_anhydrase_sf"/>
</dbReference>
<proteinExistence type="inferred from homology"/>
<dbReference type="CDD" id="cd03379">
    <property type="entry name" value="beta_CA_cladeD"/>
    <property type="match status" value="1"/>
</dbReference>
<dbReference type="RefSeq" id="WP_013861324.1">
    <property type="nucleotide sequence ID" value="NC_015635.1"/>
</dbReference>
<dbReference type="InterPro" id="IPR001765">
    <property type="entry name" value="Carbonic_anhydrase"/>
</dbReference>
<keyword evidence="4 7" id="KW-0862">Zinc</keyword>
<evidence type="ECO:0000256" key="5">
    <source>
        <dbReference type="ARBA" id="ARBA00024993"/>
    </source>
</evidence>
<evidence type="ECO:0000256" key="6">
    <source>
        <dbReference type="ARBA" id="ARBA00048348"/>
    </source>
</evidence>
<accession>F5XJA9</accession>
<dbReference type="STRING" id="1032480.MLP_04210"/>
<dbReference type="GO" id="GO:0008270">
    <property type="term" value="F:zinc ion binding"/>
    <property type="evidence" value="ECO:0007669"/>
    <property type="project" value="InterPro"/>
</dbReference>
<evidence type="ECO:0000256" key="4">
    <source>
        <dbReference type="ARBA" id="ARBA00022833"/>
    </source>
</evidence>
<dbReference type="GO" id="GO:0004089">
    <property type="term" value="F:carbonate dehydratase activity"/>
    <property type="evidence" value="ECO:0007669"/>
    <property type="project" value="UniProtKB-EC"/>
</dbReference>
<dbReference type="Pfam" id="PF00484">
    <property type="entry name" value="Pro_CA"/>
    <property type="match status" value="1"/>
</dbReference>
<feature type="binding site" evidence="7">
    <location>
        <position position="89"/>
    </location>
    <ligand>
        <name>Zn(2+)</name>
        <dbReference type="ChEBI" id="CHEBI:29105"/>
    </ligand>
</feature>
<protein>
    <recommendedName>
        <fullName evidence="2">carbonic anhydrase</fullName>
        <ecNumber evidence="2">4.2.1.1</ecNumber>
    </recommendedName>
</protein>
<evidence type="ECO:0000256" key="1">
    <source>
        <dbReference type="ARBA" id="ARBA00006217"/>
    </source>
</evidence>
<gene>
    <name evidence="8" type="ordered locus">MLP_04210</name>
</gene>
<dbReference type="eggNOG" id="COG0288">
    <property type="taxonomic scope" value="Bacteria"/>
</dbReference>
<comment type="similarity">
    <text evidence="1">Belongs to the beta-class carbonic anhydrase family.</text>
</comment>
<evidence type="ECO:0000313" key="8">
    <source>
        <dbReference type="EMBL" id="BAK33435.1"/>
    </source>
</evidence>
<feature type="binding site" evidence="7">
    <location>
        <position position="92"/>
    </location>
    <ligand>
        <name>Zn(2+)</name>
        <dbReference type="ChEBI" id="CHEBI:29105"/>
    </ligand>
</feature>
<dbReference type="EMBL" id="AP012204">
    <property type="protein sequence ID" value="BAK33435.1"/>
    <property type="molecule type" value="Genomic_DNA"/>
</dbReference>
<dbReference type="OrthoDB" id="8968066at2"/>
<evidence type="ECO:0000313" key="9">
    <source>
        <dbReference type="Proteomes" id="UP000007947"/>
    </source>
</evidence>
<evidence type="ECO:0000256" key="7">
    <source>
        <dbReference type="PIRSR" id="PIRSR601765-1"/>
    </source>
</evidence>